<protein>
    <submittedName>
        <fullName evidence="1">DUF2922 domain-containing protein</fullName>
    </submittedName>
</protein>
<dbReference type="AlphaFoldDB" id="A0A498DQM3"/>
<dbReference type="Proteomes" id="UP000270219">
    <property type="component" value="Unassembled WGS sequence"/>
</dbReference>
<keyword evidence="2" id="KW-1185">Reference proteome</keyword>
<dbReference type="EMBL" id="RCHR01000002">
    <property type="protein sequence ID" value="RLL46779.1"/>
    <property type="molecule type" value="Genomic_DNA"/>
</dbReference>
<accession>A0A498DQM3</accession>
<dbReference type="InterPro" id="IPR021321">
    <property type="entry name" value="DUF2922"/>
</dbReference>
<reference evidence="1 2" key="1">
    <citation type="submission" date="2018-10" db="EMBL/GenBank/DDBJ databases">
        <title>Oceanobacillus sp. YLB-02 draft genome.</title>
        <authorList>
            <person name="Yu L."/>
        </authorList>
    </citation>
    <scope>NUCLEOTIDE SEQUENCE [LARGE SCALE GENOMIC DNA]</scope>
    <source>
        <strain evidence="1 2">YLB-02</strain>
    </source>
</reference>
<comment type="caution">
    <text evidence="1">The sequence shown here is derived from an EMBL/GenBank/DDBJ whole genome shotgun (WGS) entry which is preliminary data.</text>
</comment>
<evidence type="ECO:0000313" key="1">
    <source>
        <dbReference type="EMBL" id="RLL46779.1"/>
    </source>
</evidence>
<name>A0A498DQM3_9BACI</name>
<sequence length="72" mass="7935">MKRLELKFVNQDGKTVTYSVEKPIEPVNTATVNAAMDEIIVQNAFTSNGGDLIEKKSARVVENIVEEIDLGL</sequence>
<organism evidence="1 2">
    <name type="scientific">Oceanobacillus piezotolerans</name>
    <dbReference type="NCBI Taxonomy" id="2448030"/>
    <lineage>
        <taxon>Bacteria</taxon>
        <taxon>Bacillati</taxon>
        <taxon>Bacillota</taxon>
        <taxon>Bacilli</taxon>
        <taxon>Bacillales</taxon>
        <taxon>Bacillaceae</taxon>
        <taxon>Oceanobacillus</taxon>
    </lineage>
</organism>
<dbReference type="OrthoDB" id="2454247at2"/>
<dbReference type="RefSeq" id="WP_121522030.1">
    <property type="nucleotide sequence ID" value="NZ_RCHR01000002.1"/>
</dbReference>
<dbReference type="Pfam" id="PF11148">
    <property type="entry name" value="DUF2922"/>
    <property type="match status" value="1"/>
</dbReference>
<proteinExistence type="predicted"/>
<gene>
    <name evidence="1" type="ORF">D8M04_06140</name>
</gene>
<evidence type="ECO:0000313" key="2">
    <source>
        <dbReference type="Proteomes" id="UP000270219"/>
    </source>
</evidence>